<dbReference type="PANTHER" id="PTHR33318:SF22">
    <property type="entry name" value="SUPPRESSOR PROTEIN SRP40-LIKE ISOFORM X1"/>
    <property type="match status" value="1"/>
</dbReference>
<name>A0A2U1QIE0_ARTAN</name>
<dbReference type="STRING" id="35608.A0A2U1QIE0"/>
<feature type="compositionally biased region" description="Basic and acidic residues" evidence="1">
    <location>
        <begin position="142"/>
        <end position="178"/>
    </location>
</feature>
<feature type="compositionally biased region" description="Low complexity" evidence="1">
    <location>
        <begin position="179"/>
        <end position="192"/>
    </location>
</feature>
<feature type="region of interest" description="Disordered" evidence="1">
    <location>
        <begin position="142"/>
        <end position="192"/>
    </location>
</feature>
<evidence type="ECO:0000313" key="3">
    <source>
        <dbReference type="Proteomes" id="UP000245207"/>
    </source>
</evidence>
<protein>
    <submittedName>
        <fullName evidence="2">Uncharacterized protein</fullName>
    </submittedName>
</protein>
<evidence type="ECO:0000313" key="2">
    <source>
        <dbReference type="EMBL" id="PWA97752.1"/>
    </source>
</evidence>
<feature type="region of interest" description="Disordered" evidence="1">
    <location>
        <begin position="406"/>
        <end position="487"/>
    </location>
</feature>
<dbReference type="GO" id="GO:0007142">
    <property type="term" value="P:male meiosis II"/>
    <property type="evidence" value="ECO:0007669"/>
    <property type="project" value="InterPro"/>
</dbReference>
<evidence type="ECO:0000256" key="1">
    <source>
        <dbReference type="SAM" id="MobiDB-lite"/>
    </source>
</evidence>
<organism evidence="2 3">
    <name type="scientific">Artemisia annua</name>
    <name type="common">Sweet wormwood</name>
    <dbReference type="NCBI Taxonomy" id="35608"/>
    <lineage>
        <taxon>Eukaryota</taxon>
        <taxon>Viridiplantae</taxon>
        <taxon>Streptophyta</taxon>
        <taxon>Embryophyta</taxon>
        <taxon>Tracheophyta</taxon>
        <taxon>Spermatophyta</taxon>
        <taxon>Magnoliopsida</taxon>
        <taxon>eudicotyledons</taxon>
        <taxon>Gunneridae</taxon>
        <taxon>Pentapetalae</taxon>
        <taxon>asterids</taxon>
        <taxon>campanulids</taxon>
        <taxon>Asterales</taxon>
        <taxon>Asteraceae</taxon>
        <taxon>Asteroideae</taxon>
        <taxon>Anthemideae</taxon>
        <taxon>Artemisiinae</taxon>
        <taxon>Artemisia</taxon>
    </lineage>
</organism>
<dbReference type="Proteomes" id="UP000245207">
    <property type="component" value="Unassembled WGS sequence"/>
</dbReference>
<comment type="caution">
    <text evidence="2">The sequence shown here is derived from an EMBL/GenBank/DDBJ whole genome shotgun (WGS) entry which is preliminary data.</text>
</comment>
<dbReference type="AlphaFoldDB" id="A0A2U1QIE0"/>
<gene>
    <name evidence="2" type="ORF">CTI12_AA026280</name>
</gene>
<accession>A0A2U1QIE0</accession>
<feature type="compositionally biased region" description="Polar residues" evidence="1">
    <location>
        <begin position="433"/>
        <end position="452"/>
    </location>
</feature>
<dbReference type="EMBL" id="PKPP01000103">
    <property type="protein sequence ID" value="PWA97752.1"/>
    <property type="molecule type" value="Genomic_DNA"/>
</dbReference>
<keyword evidence="3" id="KW-1185">Reference proteome</keyword>
<reference evidence="2 3" key="1">
    <citation type="journal article" date="2018" name="Mol. Plant">
        <title>The genome of Artemisia annua provides insight into the evolution of Asteraceae family and artemisinin biosynthesis.</title>
        <authorList>
            <person name="Shen Q."/>
            <person name="Zhang L."/>
            <person name="Liao Z."/>
            <person name="Wang S."/>
            <person name="Yan T."/>
            <person name="Shi P."/>
            <person name="Liu M."/>
            <person name="Fu X."/>
            <person name="Pan Q."/>
            <person name="Wang Y."/>
            <person name="Lv Z."/>
            <person name="Lu X."/>
            <person name="Zhang F."/>
            <person name="Jiang W."/>
            <person name="Ma Y."/>
            <person name="Chen M."/>
            <person name="Hao X."/>
            <person name="Li L."/>
            <person name="Tang Y."/>
            <person name="Lv G."/>
            <person name="Zhou Y."/>
            <person name="Sun X."/>
            <person name="Brodelius P.E."/>
            <person name="Rose J.K.C."/>
            <person name="Tang K."/>
        </authorList>
    </citation>
    <scope>NUCLEOTIDE SEQUENCE [LARGE SCALE GENOMIC DNA]</scope>
    <source>
        <strain evidence="3">cv. Huhao1</strain>
        <tissue evidence="2">Leaf</tissue>
    </source>
</reference>
<dbReference type="InterPro" id="IPR039300">
    <property type="entry name" value="JASON"/>
</dbReference>
<proteinExistence type="predicted"/>
<dbReference type="PANTHER" id="PTHR33318">
    <property type="entry name" value="ASPARTYL/GLUTAMYL-TRNA(ASN/GLN) AMIDOTRANSFERASE SUBUNIT"/>
    <property type="match status" value="1"/>
</dbReference>
<sequence>MGCFSIFPCFTKTRKTINPTSSSSYSYYAPDQGNDKIFEPALIKFPTQESTNLDSIHTPISNARDDAEDQLISSSDRKKVSTYLDVDVNSIDDVESVDDKEDSGKLGVLVQLESEKERKIDEKKGNGKLGFLVDVENEKERKKAEWEDDGVRVEVEKENERKSESDGEKEVKIDESKNVVHSQAVSDSSVSSYLSYPPMHRYHNCVINEEEEDDDDDDDDELVQEETSGSLFSVSINQRRVSESFLVEVDDDKEVNSPLKVGTSPEVITKTVGFCYNESGVNQRVDSLLNPIENLAQWRTLKARPLPTLDHHQEKENFDLEQDMPIPLSEEPSSKIAERKGKLKTDTAVTTSLSSWLVEPEKTTATKEESQYSTGNSYAYSDTATSWKSIEDRPILGAWTIDEVKQISARSSPRKSPSRSNPDETPIIGTVGSYWTHTGQATDSSNSCTSPMGMSVKSRRHRELKASSCHSSPSKRRLERAFEKTVA</sequence>
<dbReference type="OrthoDB" id="1925835at2759"/>